<dbReference type="Proteomes" id="UP000578449">
    <property type="component" value="Unassembled WGS sequence"/>
</dbReference>
<dbReference type="RefSeq" id="WP_312926217.1">
    <property type="nucleotide sequence ID" value="NZ_BAABIX010000008.1"/>
</dbReference>
<dbReference type="GO" id="GO:0047423">
    <property type="term" value="F:N-methylhydantoinase (ATP-hydrolyzing) activity"/>
    <property type="evidence" value="ECO:0007669"/>
    <property type="project" value="UniProtKB-EC"/>
</dbReference>
<name>A0A840PAU7_9ACTN</name>
<proteinExistence type="predicted"/>
<comment type="caution">
    <text evidence="3">The sequence shown here is derived from an EMBL/GenBank/DDBJ whole genome shotgun (WGS) entry which is preliminary data.</text>
</comment>
<dbReference type="Pfam" id="PF02538">
    <property type="entry name" value="Hydantoinase_B"/>
    <property type="match status" value="1"/>
</dbReference>
<dbReference type="GO" id="GO:0017168">
    <property type="term" value="F:5-oxoprolinase (ATP-hydrolyzing) activity"/>
    <property type="evidence" value="ECO:0007669"/>
    <property type="project" value="TreeGrafter"/>
</dbReference>
<dbReference type="PANTHER" id="PTHR11365:SF23">
    <property type="entry name" value="HYPOTHETICAL 5-OXOPROLINASE (EUROFUNG)-RELATED"/>
    <property type="match status" value="1"/>
</dbReference>
<accession>A0A840PAU7</accession>
<evidence type="ECO:0000313" key="4">
    <source>
        <dbReference type="Proteomes" id="UP000578449"/>
    </source>
</evidence>
<dbReference type="GO" id="GO:0005829">
    <property type="term" value="C:cytosol"/>
    <property type="evidence" value="ECO:0007669"/>
    <property type="project" value="TreeGrafter"/>
</dbReference>
<protein>
    <submittedName>
        <fullName evidence="3">N-methylhydantoinase B</fullName>
        <ecNumber evidence="3">3.5.2.14</ecNumber>
    </submittedName>
</protein>
<dbReference type="EMBL" id="JACHGN010000015">
    <property type="protein sequence ID" value="MBB5136768.1"/>
    <property type="molecule type" value="Genomic_DNA"/>
</dbReference>
<dbReference type="AlphaFoldDB" id="A0A840PAU7"/>
<dbReference type="PANTHER" id="PTHR11365">
    <property type="entry name" value="5-OXOPROLINASE RELATED"/>
    <property type="match status" value="1"/>
</dbReference>
<feature type="domain" description="Hydantoinase B/oxoprolinase" evidence="2">
    <location>
        <begin position="1"/>
        <end position="405"/>
    </location>
</feature>
<evidence type="ECO:0000259" key="2">
    <source>
        <dbReference type="Pfam" id="PF02538"/>
    </source>
</evidence>
<feature type="region of interest" description="Disordered" evidence="1">
    <location>
        <begin position="435"/>
        <end position="460"/>
    </location>
</feature>
<sequence length="460" mass="49317">MLIANDPYRTGNHNNDLLFVRPVFHDGKIAAFVNLNAHQLDMGGAVPGGFSRTKRNVYENALVLPPMLIAHAGEPVEHVWNLIFDNVRMAEVIQPDIRTLLSGLDLGERLLRESIERYGTGAVHGAMAYVCDVAAERMSAGLASLPDGEWSAFELVDCDGADDTEQYEIHVRLVKRGGRVEVDLSGTSRQARTSINGTALDVKTTVGIALKYLFDPRGRFCSGNYRDIDIVVPDGTIVSALPPDGPTFMYFEQNQALLGALLRALSRAVGEAAIAGDRGSPDLHTAFGVTAEGRPWVSAMQCGGEVGPLGANRYGDADCQAMTYQANGVVPEIEAIEAATPVVVLRHEPVPDTGGAGYHRGGVARLRDSAWLTPAAHTLNQLRYKRAPGFGVNGGKDGSTGGVWEFPPDGTRTLPDPPTDVAAYRTARPLAGVIDDATGLPAPDGRYHYPSTEAATRRPR</sequence>
<dbReference type="EC" id="3.5.2.14" evidence="3"/>
<organism evidence="3 4">
    <name type="scientific">Thermocatellispora tengchongensis</name>
    <dbReference type="NCBI Taxonomy" id="1073253"/>
    <lineage>
        <taxon>Bacteria</taxon>
        <taxon>Bacillati</taxon>
        <taxon>Actinomycetota</taxon>
        <taxon>Actinomycetes</taxon>
        <taxon>Streptosporangiales</taxon>
        <taxon>Streptosporangiaceae</taxon>
        <taxon>Thermocatellispora</taxon>
    </lineage>
</organism>
<dbReference type="InterPro" id="IPR003692">
    <property type="entry name" value="Hydantoinase_B"/>
</dbReference>
<dbReference type="GO" id="GO:0006749">
    <property type="term" value="P:glutathione metabolic process"/>
    <property type="evidence" value="ECO:0007669"/>
    <property type="project" value="TreeGrafter"/>
</dbReference>
<keyword evidence="4" id="KW-1185">Reference proteome</keyword>
<keyword evidence="3" id="KW-0378">Hydrolase</keyword>
<reference evidence="3 4" key="1">
    <citation type="submission" date="2020-08" db="EMBL/GenBank/DDBJ databases">
        <title>Genomic Encyclopedia of Type Strains, Phase IV (KMG-IV): sequencing the most valuable type-strain genomes for metagenomic binning, comparative biology and taxonomic classification.</title>
        <authorList>
            <person name="Goeker M."/>
        </authorList>
    </citation>
    <scope>NUCLEOTIDE SEQUENCE [LARGE SCALE GENOMIC DNA]</scope>
    <source>
        <strain evidence="3 4">DSM 45615</strain>
    </source>
</reference>
<dbReference type="InterPro" id="IPR045079">
    <property type="entry name" value="Oxoprolinase-like"/>
</dbReference>
<gene>
    <name evidence="3" type="ORF">HNP84_006519</name>
</gene>
<evidence type="ECO:0000256" key="1">
    <source>
        <dbReference type="SAM" id="MobiDB-lite"/>
    </source>
</evidence>
<evidence type="ECO:0000313" key="3">
    <source>
        <dbReference type="EMBL" id="MBB5136768.1"/>
    </source>
</evidence>